<proteinExistence type="inferred from homology"/>
<dbReference type="GO" id="GO:0019354">
    <property type="term" value="P:siroheme biosynthetic process"/>
    <property type="evidence" value="ECO:0007669"/>
    <property type="project" value="InterPro"/>
</dbReference>
<evidence type="ECO:0000256" key="7">
    <source>
        <dbReference type="ARBA" id="ARBA00025705"/>
    </source>
</evidence>
<evidence type="ECO:0000313" key="9">
    <source>
        <dbReference type="EMBL" id="OWP79388.1"/>
    </source>
</evidence>
<dbReference type="InterPro" id="IPR014777">
    <property type="entry name" value="4pyrrole_Mease_sub1"/>
</dbReference>
<dbReference type="NCBIfam" id="TIGR01469">
    <property type="entry name" value="cobA_cysG_Cterm"/>
    <property type="match status" value="1"/>
</dbReference>
<evidence type="ECO:0000256" key="4">
    <source>
        <dbReference type="ARBA" id="ARBA00022679"/>
    </source>
</evidence>
<dbReference type="InterPro" id="IPR050161">
    <property type="entry name" value="Siro_Cobalamin_biosynth"/>
</dbReference>
<dbReference type="PANTHER" id="PTHR45790:SF3">
    <property type="entry name" value="S-ADENOSYL-L-METHIONINE-DEPENDENT UROPORPHYRINOGEN III METHYLTRANSFERASE, CHLOROPLASTIC"/>
    <property type="match status" value="1"/>
</dbReference>
<dbReference type="InterPro" id="IPR000878">
    <property type="entry name" value="4pyrrol_Mease"/>
</dbReference>
<protein>
    <recommendedName>
        <fullName evidence="2">uroporphyrinogen-III C-methyltransferase</fullName>
        <ecNumber evidence="2">2.1.1.107</ecNumber>
    </recommendedName>
</protein>
<dbReference type="GO" id="GO:0032259">
    <property type="term" value="P:methylation"/>
    <property type="evidence" value="ECO:0007669"/>
    <property type="project" value="UniProtKB-KW"/>
</dbReference>
<evidence type="ECO:0000313" key="10">
    <source>
        <dbReference type="Proteomes" id="UP000198034"/>
    </source>
</evidence>
<dbReference type="AlphaFoldDB" id="A0A246GDJ2"/>
<evidence type="ECO:0000256" key="3">
    <source>
        <dbReference type="ARBA" id="ARBA00022603"/>
    </source>
</evidence>
<dbReference type="GO" id="GO:0004851">
    <property type="term" value="F:uroporphyrin-III C-methyltransferase activity"/>
    <property type="evidence" value="ECO:0007669"/>
    <property type="project" value="UniProtKB-EC"/>
</dbReference>
<dbReference type="InterPro" id="IPR006366">
    <property type="entry name" value="CobA/CysG_C"/>
</dbReference>
<keyword evidence="6" id="KW-0627">Porphyrin biosynthesis</keyword>
<dbReference type="SUPFAM" id="SSF53790">
    <property type="entry name" value="Tetrapyrrole methylase"/>
    <property type="match status" value="1"/>
</dbReference>
<dbReference type="NCBIfam" id="NF004790">
    <property type="entry name" value="PRK06136.1"/>
    <property type="match status" value="1"/>
</dbReference>
<dbReference type="OrthoDB" id="9815856at2"/>
<keyword evidence="3 9" id="KW-0489">Methyltransferase</keyword>
<keyword evidence="5" id="KW-0949">S-adenosyl-L-methionine</keyword>
<organism evidence="9 10">
    <name type="scientific">Flavobacterium columnare</name>
    <dbReference type="NCBI Taxonomy" id="996"/>
    <lineage>
        <taxon>Bacteria</taxon>
        <taxon>Pseudomonadati</taxon>
        <taxon>Bacteroidota</taxon>
        <taxon>Flavobacteriia</taxon>
        <taxon>Flavobacteriales</taxon>
        <taxon>Flavobacteriaceae</taxon>
        <taxon>Flavobacterium</taxon>
    </lineage>
</organism>
<comment type="similarity">
    <text evidence="1">Belongs to the precorrin methyltransferase family.</text>
</comment>
<dbReference type="PROSITE" id="PS00839">
    <property type="entry name" value="SUMT_1"/>
    <property type="match status" value="1"/>
</dbReference>
<comment type="pathway">
    <text evidence="7">Porphyrin-containing compound metabolism; siroheme biosynthesis; precorrin-2 from uroporphyrinogen III: step 1/1.</text>
</comment>
<dbReference type="Gene3D" id="3.30.950.10">
    <property type="entry name" value="Methyltransferase, Cobalt-precorrin-4 Transmethylase, Domain 2"/>
    <property type="match status" value="1"/>
</dbReference>
<gene>
    <name evidence="9" type="ORF">BWK62_02510</name>
</gene>
<evidence type="ECO:0000256" key="1">
    <source>
        <dbReference type="ARBA" id="ARBA00005879"/>
    </source>
</evidence>
<dbReference type="EMBL" id="MTCY01000004">
    <property type="protein sequence ID" value="OWP79388.1"/>
    <property type="molecule type" value="Genomic_DNA"/>
</dbReference>
<evidence type="ECO:0000256" key="6">
    <source>
        <dbReference type="ARBA" id="ARBA00023244"/>
    </source>
</evidence>
<dbReference type="FunFam" id="3.40.1010.10:FF:000001">
    <property type="entry name" value="Siroheme synthase"/>
    <property type="match status" value="1"/>
</dbReference>
<reference evidence="9 10" key="1">
    <citation type="journal article" date="2017" name="Infect. Genet. Evol.">
        <title>Comparative genome analysis of fish pathogen Flavobacterium columnare reveals extensive sequence diversity within the species.</title>
        <authorList>
            <person name="Kayansamruaj P."/>
            <person name="Dong H.T."/>
            <person name="Hirono I."/>
            <person name="Kondo H."/>
            <person name="Senapin S."/>
            <person name="Rodkhum C."/>
        </authorList>
    </citation>
    <scope>NUCLEOTIDE SEQUENCE [LARGE SCALE GENOMIC DNA]</scope>
    <source>
        <strain evidence="9 10">1214</strain>
    </source>
</reference>
<evidence type="ECO:0000256" key="5">
    <source>
        <dbReference type="ARBA" id="ARBA00022691"/>
    </source>
</evidence>
<evidence type="ECO:0000256" key="2">
    <source>
        <dbReference type="ARBA" id="ARBA00012162"/>
    </source>
</evidence>
<dbReference type="PANTHER" id="PTHR45790">
    <property type="entry name" value="SIROHEME SYNTHASE-RELATED"/>
    <property type="match status" value="1"/>
</dbReference>
<keyword evidence="4 9" id="KW-0808">Transferase</keyword>
<evidence type="ECO:0000259" key="8">
    <source>
        <dbReference type="Pfam" id="PF00590"/>
    </source>
</evidence>
<dbReference type="EC" id="2.1.1.107" evidence="2"/>
<dbReference type="Pfam" id="PF00590">
    <property type="entry name" value="TP_methylase"/>
    <property type="match status" value="1"/>
</dbReference>
<name>A0A246GDJ2_9FLAO</name>
<feature type="domain" description="Tetrapyrrole methylase" evidence="8">
    <location>
        <begin position="11"/>
        <end position="225"/>
    </location>
</feature>
<accession>A0A246GDJ2</accession>
<dbReference type="InterPro" id="IPR014776">
    <property type="entry name" value="4pyrrole_Mease_sub2"/>
</dbReference>
<dbReference type="InterPro" id="IPR003043">
    <property type="entry name" value="Uropor_MeTrfase_CS"/>
</dbReference>
<comment type="caution">
    <text evidence="9">The sequence shown here is derived from an EMBL/GenBank/DDBJ whole genome shotgun (WGS) entry which is preliminary data.</text>
</comment>
<dbReference type="InterPro" id="IPR035996">
    <property type="entry name" value="4pyrrol_Methylase_sf"/>
</dbReference>
<dbReference type="CDD" id="cd11642">
    <property type="entry name" value="SUMT"/>
    <property type="match status" value="1"/>
</dbReference>
<sequence length="262" mass="29330">MDLQNKKEKTISIVGAGPGDAELLTVKAVKRIQEAEVILYDNLISTEILDLASTHAQKIYVGRKYGDVQDAMERQDTIHELFIKYAKEGKKIVRLKSGDSFIYGRVAEEIRFLTQNAISFEVVPGITSGIAAANSQHIPLTERNKTNSVLFCTGHTATYDFEQLEALANMLKTGTTLIMYMGYKNLKEVIATFKKITPHEILYISAVSKVSQEEETIFSGTLDEMEQKLKLETVPMPVVFIVGKYAFPIDSNPIKIIEENEC</sequence>
<dbReference type="Gene3D" id="3.40.1010.10">
    <property type="entry name" value="Cobalt-precorrin-4 Transmethylase, Domain 1"/>
    <property type="match status" value="1"/>
</dbReference>
<dbReference type="Proteomes" id="UP000198034">
    <property type="component" value="Unassembled WGS sequence"/>
</dbReference>